<feature type="compositionally biased region" description="Polar residues" evidence="3">
    <location>
        <begin position="1"/>
        <end position="11"/>
    </location>
</feature>
<organism evidence="6 7">
    <name type="scientific">Pleurostoma richardsiae</name>
    <dbReference type="NCBI Taxonomy" id="41990"/>
    <lineage>
        <taxon>Eukaryota</taxon>
        <taxon>Fungi</taxon>
        <taxon>Dikarya</taxon>
        <taxon>Ascomycota</taxon>
        <taxon>Pezizomycotina</taxon>
        <taxon>Sordariomycetes</taxon>
        <taxon>Sordariomycetidae</taxon>
        <taxon>Calosphaeriales</taxon>
        <taxon>Pleurostomataceae</taxon>
        <taxon>Pleurostoma</taxon>
    </lineage>
</organism>
<evidence type="ECO:0000313" key="6">
    <source>
        <dbReference type="EMBL" id="KAJ9141810.1"/>
    </source>
</evidence>
<comment type="similarity">
    <text evidence="2">Belongs to the major facilitator superfamily. Monocarboxylate porter (TC 2.A.1.13) family.</text>
</comment>
<dbReference type="GO" id="GO:0022857">
    <property type="term" value="F:transmembrane transporter activity"/>
    <property type="evidence" value="ECO:0007669"/>
    <property type="project" value="InterPro"/>
</dbReference>
<keyword evidence="4" id="KW-1133">Transmembrane helix</keyword>
<dbReference type="PROSITE" id="PS50850">
    <property type="entry name" value="MFS"/>
    <property type="match status" value="1"/>
</dbReference>
<accession>A0AA38VDB3</accession>
<feature type="domain" description="Major facilitator superfamily (MFS) profile" evidence="5">
    <location>
        <begin position="220"/>
        <end position="448"/>
    </location>
</feature>
<protein>
    <submittedName>
        <fullName evidence="6">Major facilitator superfamily domain, general substrate transporter</fullName>
    </submittedName>
</protein>
<dbReference type="InterPro" id="IPR036259">
    <property type="entry name" value="MFS_trans_sf"/>
</dbReference>
<feature type="transmembrane region" description="Helical" evidence="4">
    <location>
        <begin position="377"/>
        <end position="399"/>
    </location>
</feature>
<feature type="transmembrane region" description="Helical" evidence="4">
    <location>
        <begin position="47"/>
        <end position="76"/>
    </location>
</feature>
<feature type="transmembrane region" description="Helical" evidence="4">
    <location>
        <begin position="88"/>
        <end position="108"/>
    </location>
</feature>
<comment type="caution">
    <text evidence="6">The sequence shown here is derived from an EMBL/GenBank/DDBJ whole genome shotgun (WGS) entry which is preliminary data.</text>
</comment>
<dbReference type="GO" id="GO:0016020">
    <property type="term" value="C:membrane"/>
    <property type="evidence" value="ECO:0007669"/>
    <property type="project" value="UniProtKB-SubCell"/>
</dbReference>
<evidence type="ECO:0000256" key="4">
    <source>
        <dbReference type="SAM" id="Phobius"/>
    </source>
</evidence>
<feature type="transmembrane region" description="Helical" evidence="4">
    <location>
        <begin position="311"/>
        <end position="334"/>
    </location>
</feature>
<name>A0AA38VDB3_9PEZI</name>
<dbReference type="SUPFAM" id="SSF103473">
    <property type="entry name" value="MFS general substrate transporter"/>
    <property type="match status" value="1"/>
</dbReference>
<reference evidence="6" key="1">
    <citation type="submission" date="2022-07" db="EMBL/GenBank/DDBJ databases">
        <title>Fungi with potential for degradation of polypropylene.</title>
        <authorList>
            <person name="Gostincar C."/>
        </authorList>
    </citation>
    <scope>NUCLEOTIDE SEQUENCE</scope>
    <source>
        <strain evidence="6">EXF-13308</strain>
    </source>
</reference>
<dbReference type="Gene3D" id="1.20.1250.20">
    <property type="entry name" value="MFS general substrate transporter like domains"/>
    <property type="match status" value="2"/>
</dbReference>
<proteinExistence type="inferred from homology"/>
<evidence type="ECO:0000256" key="3">
    <source>
        <dbReference type="SAM" id="MobiDB-lite"/>
    </source>
</evidence>
<comment type="subcellular location">
    <subcellularLocation>
        <location evidence="1">Membrane</location>
        <topology evidence="1">Multi-pass membrane protein</topology>
    </subcellularLocation>
</comment>
<dbReference type="InterPro" id="IPR020846">
    <property type="entry name" value="MFS_dom"/>
</dbReference>
<feature type="region of interest" description="Disordered" evidence="3">
    <location>
        <begin position="1"/>
        <end position="24"/>
    </location>
</feature>
<dbReference type="Proteomes" id="UP001174694">
    <property type="component" value="Unassembled WGS sequence"/>
</dbReference>
<evidence type="ECO:0000313" key="7">
    <source>
        <dbReference type="Proteomes" id="UP001174694"/>
    </source>
</evidence>
<feature type="transmembrane region" description="Helical" evidence="4">
    <location>
        <begin position="346"/>
        <end position="365"/>
    </location>
</feature>
<evidence type="ECO:0000256" key="2">
    <source>
        <dbReference type="ARBA" id="ARBA00006727"/>
    </source>
</evidence>
<dbReference type="PANTHER" id="PTHR11360:SF315">
    <property type="entry name" value="TRANSPORTER MCH2-RELATED"/>
    <property type="match status" value="1"/>
</dbReference>
<dbReference type="Pfam" id="PF07690">
    <property type="entry name" value="MFS_1"/>
    <property type="match status" value="1"/>
</dbReference>
<evidence type="ECO:0000259" key="5">
    <source>
        <dbReference type="PROSITE" id="PS50850"/>
    </source>
</evidence>
<gene>
    <name evidence="6" type="ORF">NKR23_g7720</name>
</gene>
<dbReference type="EMBL" id="JANBVO010000025">
    <property type="protein sequence ID" value="KAJ9141810.1"/>
    <property type="molecule type" value="Genomic_DNA"/>
</dbReference>
<keyword evidence="4" id="KW-0472">Membrane</keyword>
<sequence length="448" mass="48225">MDLARTSSALTQPRHRGSDVALEEIESSEEGTSNVAFREDVPPDGGYGWICTLSVFIINANTWGVNSSWAVILAYYLSHKTYQRATHLEYALIGGLSISQALLISPVVTMAQRYFGLRSTLLLGTVLVFAALFTSSYTTQLWQLFLSQGVCFGWGMGFLYNPASSALPPWFSTWRSLAVGLATAGAGIGGLLYSLVTNAAISNLGIAWTYRVLAEFGRIEVLLVVFWGVVTELGYITLLYSLPSYASSVGLTATQGSVANALLNLGLGLGRPLVGYFSDAFGRINMTLATTITCSILCFVLWIPSQSFGPLAAFALLVGGVCGTFWAAVTPVLVEVVGLSRLARTFGVVCLAMVLPTTFAEPVAMQLVDGQESASQSFLGAQIFVACAFVAGTVSVLLLRSWQITRMDAMLEATSSDDPSLFSNRGVTRRKRDLSWLAPRVLFSLRRV</sequence>
<keyword evidence="7" id="KW-1185">Reference proteome</keyword>
<evidence type="ECO:0000256" key="1">
    <source>
        <dbReference type="ARBA" id="ARBA00004141"/>
    </source>
</evidence>
<dbReference type="PANTHER" id="PTHR11360">
    <property type="entry name" value="MONOCARBOXYLATE TRANSPORTER"/>
    <property type="match status" value="1"/>
</dbReference>
<dbReference type="InterPro" id="IPR050327">
    <property type="entry name" value="Proton-linked_MCT"/>
</dbReference>
<dbReference type="InterPro" id="IPR011701">
    <property type="entry name" value="MFS"/>
</dbReference>
<feature type="transmembrane region" description="Helical" evidence="4">
    <location>
        <begin position="254"/>
        <end position="274"/>
    </location>
</feature>
<feature type="transmembrane region" description="Helical" evidence="4">
    <location>
        <begin position="180"/>
        <end position="201"/>
    </location>
</feature>
<feature type="transmembrane region" description="Helical" evidence="4">
    <location>
        <begin position="114"/>
        <end position="134"/>
    </location>
</feature>
<feature type="transmembrane region" description="Helical" evidence="4">
    <location>
        <begin position="221"/>
        <end position="242"/>
    </location>
</feature>
<keyword evidence="4" id="KW-0812">Transmembrane</keyword>
<dbReference type="AlphaFoldDB" id="A0AA38VDB3"/>
<feature type="transmembrane region" description="Helical" evidence="4">
    <location>
        <begin position="141"/>
        <end position="160"/>
    </location>
</feature>
<feature type="transmembrane region" description="Helical" evidence="4">
    <location>
        <begin position="286"/>
        <end position="305"/>
    </location>
</feature>